<keyword evidence="2" id="KW-1185">Reference proteome</keyword>
<protein>
    <recommendedName>
        <fullName evidence="3">DUF1636 domain-containing protein</fullName>
    </recommendedName>
</protein>
<sequence>MTLLVCSTCPRYDRHRSGHFGRALRRAIAEDPRDVPVRSVACLGGCPDHGVVALDGPGMARVRFTRLEPVDARAVITAAQAHAASPTGDPQAWPVPPEIADRLSSVTTKRAPQPARSHQA</sequence>
<dbReference type="InterPro" id="IPR012863">
    <property type="entry name" value="DUF1636"/>
</dbReference>
<evidence type="ECO:0000313" key="1">
    <source>
        <dbReference type="EMBL" id="GMA19169.1"/>
    </source>
</evidence>
<evidence type="ECO:0008006" key="3">
    <source>
        <dbReference type="Google" id="ProtNLM"/>
    </source>
</evidence>
<dbReference type="Proteomes" id="UP001157109">
    <property type="component" value="Unassembled WGS sequence"/>
</dbReference>
<comment type="caution">
    <text evidence="1">The sequence shown here is derived from an EMBL/GenBank/DDBJ whole genome shotgun (WGS) entry which is preliminary data.</text>
</comment>
<dbReference type="RefSeq" id="WP_420914126.1">
    <property type="nucleotide sequence ID" value="NZ_BSUJ01000001.1"/>
</dbReference>
<dbReference type="EMBL" id="BSUJ01000001">
    <property type="protein sequence ID" value="GMA19169.1"/>
    <property type="molecule type" value="Genomic_DNA"/>
</dbReference>
<organism evidence="1 2">
    <name type="scientific">Arsenicicoccus piscis</name>
    <dbReference type="NCBI Taxonomy" id="673954"/>
    <lineage>
        <taxon>Bacteria</taxon>
        <taxon>Bacillati</taxon>
        <taxon>Actinomycetota</taxon>
        <taxon>Actinomycetes</taxon>
        <taxon>Micrococcales</taxon>
        <taxon>Intrasporangiaceae</taxon>
        <taxon>Arsenicicoccus</taxon>
    </lineage>
</organism>
<evidence type="ECO:0000313" key="2">
    <source>
        <dbReference type="Proteomes" id="UP001157109"/>
    </source>
</evidence>
<dbReference type="Pfam" id="PF07845">
    <property type="entry name" value="DUF1636"/>
    <property type="match status" value="1"/>
</dbReference>
<reference evidence="2" key="1">
    <citation type="journal article" date="2019" name="Int. J. Syst. Evol. Microbiol.">
        <title>The Global Catalogue of Microorganisms (GCM) 10K type strain sequencing project: providing services to taxonomists for standard genome sequencing and annotation.</title>
        <authorList>
            <consortium name="The Broad Institute Genomics Platform"/>
            <consortium name="The Broad Institute Genome Sequencing Center for Infectious Disease"/>
            <person name="Wu L."/>
            <person name="Ma J."/>
        </authorList>
    </citation>
    <scope>NUCLEOTIDE SEQUENCE [LARGE SCALE GENOMIC DNA]</scope>
    <source>
        <strain evidence="2">NBRC 105830</strain>
    </source>
</reference>
<gene>
    <name evidence="1" type="ORF">GCM10025862_11900</name>
</gene>
<name>A0ABQ6HN86_9MICO</name>
<dbReference type="CDD" id="cd02980">
    <property type="entry name" value="TRX_Fd_family"/>
    <property type="match status" value="1"/>
</dbReference>
<accession>A0ABQ6HN86</accession>
<proteinExistence type="predicted"/>